<keyword evidence="1" id="KW-0732">Signal</keyword>
<feature type="signal peptide" evidence="1">
    <location>
        <begin position="1"/>
        <end position="24"/>
    </location>
</feature>
<sequence>MKLNHLYGAILIFCLLSFPKAAEAGGPTYTKCVYTHNYVGNDPEMTSHAVNGVFHVRHVAPGKNCPLPPEEIIHPKKMVDGRIVNTQLPHTFNYSHSQGNTVIYRGNTDKKEECLIDAAGKLVYGENVKFE</sequence>
<organism evidence="2 3">
    <name type="scientific">Aliikangiella coralliicola</name>
    <dbReference type="NCBI Taxonomy" id="2592383"/>
    <lineage>
        <taxon>Bacteria</taxon>
        <taxon>Pseudomonadati</taxon>
        <taxon>Pseudomonadota</taxon>
        <taxon>Gammaproteobacteria</taxon>
        <taxon>Oceanospirillales</taxon>
        <taxon>Pleioneaceae</taxon>
        <taxon>Aliikangiella</taxon>
    </lineage>
</organism>
<dbReference type="RefSeq" id="WP_142893592.1">
    <property type="nucleotide sequence ID" value="NZ_ML660163.1"/>
</dbReference>
<feature type="chain" id="PRO_5022137481" evidence="1">
    <location>
        <begin position="25"/>
        <end position="131"/>
    </location>
</feature>
<proteinExistence type="predicted"/>
<dbReference type="EMBL" id="VIKS01000006">
    <property type="protein sequence ID" value="TQV87931.1"/>
    <property type="molecule type" value="Genomic_DNA"/>
</dbReference>
<keyword evidence="3" id="KW-1185">Reference proteome</keyword>
<reference evidence="2 3" key="1">
    <citation type="submission" date="2019-07" db="EMBL/GenBank/DDBJ databases">
        <title>Draft genome for Aliikangiella sp. M105.</title>
        <authorList>
            <person name="Wang G."/>
        </authorList>
    </citation>
    <scope>NUCLEOTIDE SEQUENCE [LARGE SCALE GENOMIC DNA]</scope>
    <source>
        <strain evidence="2 3">M105</strain>
    </source>
</reference>
<evidence type="ECO:0000313" key="3">
    <source>
        <dbReference type="Proteomes" id="UP000315439"/>
    </source>
</evidence>
<gene>
    <name evidence="2" type="ORF">FLL46_11170</name>
</gene>
<dbReference type="Proteomes" id="UP000315439">
    <property type="component" value="Unassembled WGS sequence"/>
</dbReference>
<name>A0A545UEM9_9GAMM</name>
<protein>
    <submittedName>
        <fullName evidence="2">Uncharacterized protein</fullName>
    </submittedName>
</protein>
<dbReference type="AlphaFoldDB" id="A0A545UEM9"/>
<comment type="caution">
    <text evidence="2">The sequence shown here is derived from an EMBL/GenBank/DDBJ whole genome shotgun (WGS) entry which is preliminary data.</text>
</comment>
<evidence type="ECO:0000313" key="2">
    <source>
        <dbReference type="EMBL" id="TQV87931.1"/>
    </source>
</evidence>
<evidence type="ECO:0000256" key="1">
    <source>
        <dbReference type="SAM" id="SignalP"/>
    </source>
</evidence>
<accession>A0A545UEM9</accession>